<feature type="chain" id="PRO_5014170744" description="Thaumatin-like protein" evidence="1">
    <location>
        <begin position="26"/>
        <end position="77"/>
    </location>
</feature>
<dbReference type="InterPro" id="IPR001938">
    <property type="entry name" value="Thaumatin"/>
</dbReference>
<keyword evidence="1" id="KW-0732">Signal</keyword>
<keyword evidence="3" id="KW-1185">Reference proteome</keyword>
<evidence type="ECO:0000256" key="1">
    <source>
        <dbReference type="SAM" id="SignalP"/>
    </source>
</evidence>
<dbReference type="AlphaFoldDB" id="A0A2I0I5S7"/>
<gene>
    <name evidence="2" type="ORF">CRG98_040221</name>
</gene>
<dbReference type="SUPFAM" id="SSF49870">
    <property type="entry name" value="Osmotin, thaumatin-like protein"/>
    <property type="match status" value="1"/>
</dbReference>
<dbReference type="EMBL" id="PGOL01003818">
    <property type="protein sequence ID" value="PKI39355.1"/>
    <property type="molecule type" value="Genomic_DNA"/>
</dbReference>
<dbReference type="Gene3D" id="2.60.110.10">
    <property type="entry name" value="Thaumatin"/>
    <property type="match status" value="1"/>
</dbReference>
<comment type="caution">
    <text evidence="2">The sequence shown here is derived from an EMBL/GenBank/DDBJ whole genome shotgun (WGS) entry which is preliminary data.</text>
</comment>
<evidence type="ECO:0000313" key="3">
    <source>
        <dbReference type="Proteomes" id="UP000233551"/>
    </source>
</evidence>
<feature type="non-terminal residue" evidence="2">
    <location>
        <position position="77"/>
    </location>
</feature>
<accession>A0A2I0I5S7</accession>
<name>A0A2I0I5S7_PUNGR</name>
<protein>
    <recommendedName>
        <fullName evidence="4">Thaumatin-like protein</fullName>
    </recommendedName>
</protein>
<sequence length="77" mass="8117">MPASSSSSFFLLLCLLSSFSVMISGYGEQLILVNNCNESIWPGMLGGAGHPTPNAGGFLLTSGQEVVIDLPQKWSGR</sequence>
<dbReference type="PIRSF" id="PIRSF002703">
    <property type="entry name" value="Thaumatin"/>
    <property type="match status" value="1"/>
</dbReference>
<reference evidence="2 3" key="1">
    <citation type="submission" date="2017-11" db="EMBL/GenBank/DDBJ databases">
        <title>De-novo sequencing of pomegranate (Punica granatum L.) genome.</title>
        <authorList>
            <person name="Akparov Z."/>
            <person name="Amiraslanov A."/>
            <person name="Hajiyeva S."/>
            <person name="Abbasov M."/>
            <person name="Kaur K."/>
            <person name="Hamwieh A."/>
            <person name="Solovyev V."/>
            <person name="Salamov A."/>
            <person name="Braich B."/>
            <person name="Kosarev P."/>
            <person name="Mahmoud A."/>
            <person name="Hajiyev E."/>
            <person name="Babayeva S."/>
            <person name="Izzatullayeva V."/>
            <person name="Mammadov A."/>
            <person name="Mammadov A."/>
            <person name="Sharifova S."/>
            <person name="Ojaghi J."/>
            <person name="Eynullazada K."/>
            <person name="Bayramov B."/>
            <person name="Abdulazimova A."/>
            <person name="Shahmuradov I."/>
        </authorList>
    </citation>
    <scope>NUCLEOTIDE SEQUENCE [LARGE SCALE GENOMIC DNA]</scope>
    <source>
        <strain evidence="3">cv. AG2017</strain>
        <tissue evidence="2">Leaf</tissue>
    </source>
</reference>
<evidence type="ECO:0000313" key="2">
    <source>
        <dbReference type="EMBL" id="PKI39355.1"/>
    </source>
</evidence>
<dbReference type="InterPro" id="IPR037176">
    <property type="entry name" value="Osmotin/thaumatin-like_sf"/>
</dbReference>
<feature type="signal peptide" evidence="1">
    <location>
        <begin position="1"/>
        <end position="25"/>
    </location>
</feature>
<organism evidence="2 3">
    <name type="scientific">Punica granatum</name>
    <name type="common">Pomegranate</name>
    <dbReference type="NCBI Taxonomy" id="22663"/>
    <lineage>
        <taxon>Eukaryota</taxon>
        <taxon>Viridiplantae</taxon>
        <taxon>Streptophyta</taxon>
        <taxon>Embryophyta</taxon>
        <taxon>Tracheophyta</taxon>
        <taxon>Spermatophyta</taxon>
        <taxon>Magnoliopsida</taxon>
        <taxon>eudicotyledons</taxon>
        <taxon>Gunneridae</taxon>
        <taxon>Pentapetalae</taxon>
        <taxon>rosids</taxon>
        <taxon>malvids</taxon>
        <taxon>Myrtales</taxon>
        <taxon>Lythraceae</taxon>
        <taxon>Punica</taxon>
    </lineage>
</organism>
<dbReference type="Proteomes" id="UP000233551">
    <property type="component" value="Unassembled WGS sequence"/>
</dbReference>
<proteinExistence type="predicted"/>
<dbReference type="Pfam" id="PF00314">
    <property type="entry name" value="Thaumatin"/>
    <property type="match status" value="1"/>
</dbReference>
<dbReference type="STRING" id="22663.A0A2I0I5S7"/>
<evidence type="ECO:0008006" key="4">
    <source>
        <dbReference type="Google" id="ProtNLM"/>
    </source>
</evidence>